<reference evidence="15" key="1">
    <citation type="journal article" date="2019" name="G3 (Bethesda)">
        <title>Genome Assemblies of Two Rare Opportunistic Yeast Pathogens: Diutina rugosa (syn. Candida rugosa) and Trichomonascus ciferrii (syn. Candida ciferrii).</title>
        <authorList>
            <person name="Mixao V."/>
            <person name="Saus E."/>
            <person name="Hansen A.P."/>
            <person name="Lass-Florl C."/>
            <person name="Gabaldon T."/>
        </authorList>
    </citation>
    <scope>NUCLEOTIDE SEQUENCE</scope>
    <source>
        <strain evidence="15">CBS 4856</strain>
    </source>
</reference>
<evidence type="ECO:0000256" key="7">
    <source>
        <dbReference type="ARBA" id="ARBA00022806"/>
    </source>
</evidence>
<dbReference type="GO" id="GO:0005634">
    <property type="term" value="C:nucleus"/>
    <property type="evidence" value="ECO:0007669"/>
    <property type="project" value="UniProtKB-SubCell"/>
</dbReference>
<dbReference type="PANTHER" id="PTHR45629:SF7">
    <property type="entry name" value="DNA EXCISION REPAIR PROTEIN ERCC-6-RELATED"/>
    <property type="match status" value="1"/>
</dbReference>
<dbReference type="Pfam" id="PF08658">
    <property type="entry name" value="Rad54_N"/>
    <property type="match status" value="1"/>
</dbReference>
<organism evidence="15 16">
    <name type="scientific">Trichomonascus ciferrii</name>
    <dbReference type="NCBI Taxonomy" id="44093"/>
    <lineage>
        <taxon>Eukaryota</taxon>
        <taxon>Fungi</taxon>
        <taxon>Dikarya</taxon>
        <taxon>Ascomycota</taxon>
        <taxon>Saccharomycotina</taxon>
        <taxon>Dipodascomycetes</taxon>
        <taxon>Dipodascales</taxon>
        <taxon>Trichomonascaceae</taxon>
        <taxon>Trichomonascus</taxon>
        <taxon>Trichomonascus ciferrii complex</taxon>
    </lineage>
</organism>
<sequence>MKRSDAPSQIAISENQHSVKRKLDPLETLSQPFRVPFATPPSSNREQRKSRKQVNYKENLSTESDSSDDVYSTRTPLSNKDINRTIRVMDPETALTLNFTTPLKDRQEELSTRPRPSLGLCKRIDFAPRPLHDPQGELAIVLYDPTIDDEPEPVIEEIIETDNKTAEEKVVTTVLQYKRFRPSTVSLADILGITKQKEKQHPKVPVVLDPKLSAVLRPHQVEGVQFMYKCVTGRVNPKVNGCIMADEMGLGKTLQCIALLWTLLKQSPEGNRGTIEKCIIACPASLVSNWANELVKWLGKGAVQPFAVDGKNSVKGIGSVSAAFRQWAVAAGRQVVRPVLIVSYETLRDNCGNLKNANIGLLLCDEGHRLKNSDNQTYKALNALDVSRRVILSGTPIQNDLKEYFSLLSFAIPGLVGSPTEFKRNYGNEITRGRDAEATEKDVEVGDRKLQELTKLVHPFIIRRTNDLLTKFLPRKYEHVVFCDMSPFQKDLYRHFVQSNEVKKILRDEAKKSATGKKPTSSAGTTTLAAITSLKKLCNHPDLLELPDALEGSEKFFPPDYVPAHLRGMRDREVNTALSGKFAMLERMLFSIHSETNDKIVIISNYTETLNLVEKFCRNMKYGCLRLDGSMNIKKRQKFVDQFNNPDSPEFIFLLSSKAGGCGINLIGANRLILLDPDWNPASDQQALARVWRDGQKKHCFVYRFIATGTIEEKIYQRQTMKQSLSSCVVDEKEDVERVFSSQDLRKLFIYNETTTCETHDTFKCKRCKQDTGQFVKAPATLYGDPTSWNHFTKGQLPKIEDELLRQEAEKDVINFVFQYISH</sequence>
<gene>
    <name evidence="15" type="ORF">TRICI_004309</name>
</gene>
<evidence type="ECO:0000313" key="15">
    <source>
        <dbReference type="EMBL" id="KAA8909924.1"/>
    </source>
</evidence>
<keyword evidence="4" id="KW-0547">Nucleotide-binding</keyword>
<evidence type="ECO:0000256" key="8">
    <source>
        <dbReference type="ARBA" id="ARBA00022840"/>
    </source>
</evidence>
<dbReference type="Gene3D" id="1.20.120.850">
    <property type="entry name" value="SWI2/SNF2 ATPases, N-terminal domain"/>
    <property type="match status" value="1"/>
</dbReference>
<dbReference type="InterPro" id="IPR050496">
    <property type="entry name" value="SNF2_RAD54_helicase_repair"/>
</dbReference>
<dbReference type="Pfam" id="PF00271">
    <property type="entry name" value="Helicase_C"/>
    <property type="match status" value="1"/>
</dbReference>
<dbReference type="InterPro" id="IPR038718">
    <property type="entry name" value="SNF2-like_sf"/>
</dbReference>
<dbReference type="Proteomes" id="UP000761534">
    <property type="component" value="Unassembled WGS sequence"/>
</dbReference>
<keyword evidence="16" id="KW-1185">Reference proteome</keyword>
<dbReference type="FunFam" id="3.40.50.10810:FF:000010">
    <property type="entry name" value="DNA repair and recombination protein RAD54-like"/>
    <property type="match status" value="1"/>
</dbReference>
<dbReference type="PROSITE" id="PS51192">
    <property type="entry name" value="HELICASE_ATP_BIND_1"/>
    <property type="match status" value="1"/>
</dbReference>
<keyword evidence="8" id="KW-0067">ATP-binding</keyword>
<dbReference type="OrthoDB" id="413460at2759"/>
<dbReference type="CDD" id="cd18793">
    <property type="entry name" value="SF2_C_SNF"/>
    <property type="match status" value="1"/>
</dbReference>
<dbReference type="GO" id="GO:0015616">
    <property type="term" value="F:DNA translocase activity"/>
    <property type="evidence" value="ECO:0007669"/>
    <property type="project" value="TreeGrafter"/>
</dbReference>
<dbReference type="AlphaFoldDB" id="A0A642V1G2"/>
<dbReference type="EMBL" id="SWFS01000330">
    <property type="protein sequence ID" value="KAA8909924.1"/>
    <property type="molecule type" value="Genomic_DNA"/>
</dbReference>
<dbReference type="InterPro" id="IPR013967">
    <property type="entry name" value="Rad54_N"/>
</dbReference>
<evidence type="ECO:0000256" key="11">
    <source>
        <dbReference type="ARBA" id="ARBA00023242"/>
    </source>
</evidence>
<feature type="region of interest" description="Disordered" evidence="12">
    <location>
        <begin position="1"/>
        <end position="76"/>
    </location>
</feature>
<keyword evidence="7" id="KW-0347">Helicase</keyword>
<accession>A0A642V1G2</accession>
<evidence type="ECO:0000256" key="4">
    <source>
        <dbReference type="ARBA" id="ARBA00022741"/>
    </source>
</evidence>
<feature type="compositionally biased region" description="Polar residues" evidence="12">
    <location>
        <begin position="1"/>
        <end position="16"/>
    </location>
</feature>
<dbReference type="SMART" id="SM00490">
    <property type="entry name" value="HELICc"/>
    <property type="match status" value="1"/>
</dbReference>
<dbReference type="SMART" id="SM00487">
    <property type="entry name" value="DEXDc"/>
    <property type="match status" value="1"/>
</dbReference>
<proteinExistence type="inferred from homology"/>
<dbReference type="GO" id="GO:0045003">
    <property type="term" value="P:double-strand break repair via synthesis-dependent strand annealing"/>
    <property type="evidence" value="ECO:0007669"/>
    <property type="project" value="TreeGrafter"/>
</dbReference>
<evidence type="ECO:0008006" key="17">
    <source>
        <dbReference type="Google" id="ProtNLM"/>
    </source>
</evidence>
<keyword evidence="6" id="KW-0378">Hydrolase</keyword>
<dbReference type="GO" id="GO:0007131">
    <property type="term" value="P:reciprocal meiotic recombination"/>
    <property type="evidence" value="ECO:0007669"/>
    <property type="project" value="TreeGrafter"/>
</dbReference>
<dbReference type="FunFam" id="3.40.50.300:FF:000332">
    <property type="entry name" value="DNA repair and recombination protein RAD54-like"/>
    <property type="match status" value="1"/>
</dbReference>
<dbReference type="Gene3D" id="3.40.50.300">
    <property type="entry name" value="P-loop containing nucleotide triphosphate hydrolases"/>
    <property type="match status" value="1"/>
</dbReference>
<dbReference type="SUPFAM" id="SSF52540">
    <property type="entry name" value="P-loop containing nucleoside triphosphate hydrolases"/>
    <property type="match status" value="2"/>
</dbReference>
<evidence type="ECO:0000259" key="13">
    <source>
        <dbReference type="PROSITE" id="PS51192"/>
    </source>
</evidence>
<keyword evidence="9" id="KW-0238">DNA-binding</keyword>
<dbReference type="InterPro" id="IPR027417">
    <property type="entry name" value="P-loop_NTPase"/>
</dbReference>
<keyword evidence="5" id="KW-0227">DNA damage</keyword>
<dbReference type="GO" id="GO:0003677">
    <property type="term" value="F:DNA binding"/>
    <property type="evidence" value="ECO:0007669"/>
    <property type="project" value="UniProtKB-KW"/>
</dbReference>
<feature type="domain" description="Helicase C-terminal" evidence="14">
    <location>
        <begin position="584"/>
        <end position="737"/>
    </location>
</feature>
<evidence type="ECO:0000256" key="1">
    <source>
        <dbReference type="ARBA" id="ARBA00004123"/>
    </source>
</evidence>
<dbReference type="InterPro" id="IPR001650">
    <property type="entry name" value="Helicase_C-like"/>
</dbReference>
<dbReference type="InterPro" id="IPR000330">
    <property type="entry name" value="SNF2_N"/>
</dbReference>
<comment type="subcellular location">
    <subcellularLocation>
        <location evidence="1">Nucleus</location>
    </subcellularLocation>
</comment>
<dbReference type="Pfam" id="PF00176">
    <property type="entry name" value="SNF2-rel_dom"/>
    <property type="match status" value="1"/>
</dbReference>
<dbReference type="GO" id="GO:0016817">
    <property type="term" value="F:hydrolase activity, acting on acid anhydrides"/>
    <property type="evidence" value="ECO:0007669"/>
    <property type="project" value="InterPro"/>
</dbReference>
<dbReference type="InterPro" id="IPR049730">
    <property type="entry name" value="SNF2/RAD54-like_C"/>
</dbReference>
<comment type="caution">
    <text evidence="15">The sequence shown here is derived from an EMBL/GenBank/DDBJ whole genome shotgun (WGS) entry which is preliminary data.</text>
</comment>
<keyword evidence="10" id="KW-0234">DNA repair</keyword>
<name>A0A642V1G2_9ASCO</name>
<evidence type="ECO:0000256" key="12">
    <source>
        <dbReference type="SAM" id="MobiDB-lite"/>
    </source>
</evidence>
<evidence type="ECO:0000256" key="10">
    <source>
        <dbReference type="ARBA" id="ARBA00023204"/>
    </source>
</evidence>
<dbReference type="PROSITE" id="PS51194">
    <property type="entry name" value="HELICASE_CTER"/>
    <property type="match status" value="1"/>
</dbReference>
<dbReference type="GO" id="GO:0005524">
    <property type="term" value="F:ATP binding"/>
    <property type="evidence" value="ECO:0007669"/>
    <property type="project" value="UniProtKB-KW"/>
</dbReference>
<evidence type="ECO:0000256" key="9">
    <source>
        <dbReference type="ARBA" id="ARBA00023125"/>
    </source>
</evidence>
<evidence type="ECO:0000313" key="16">
    <source>
        <dbReference type="Proteomes" id="UP000761534"/>
    </source>
</evidence>
<keyword evidence="11" id="KW-0539">Nucleus</keyword>
<evidence type="ECO:0000256" key="6">
    <source>
        <dbReference type="ARBA" id="ARBA00022801"/>
    </source>
</evidence>
<feature type="domain" description="Helicase ATP-binding" evidence="13">
    <location>
        <begin position="233"/>
        <end position="414"/>
    </location>
</feature>
<keyword evidence="3" id="KW-0597">Phosphoprotein</keyword>
<dbReference type="Gene3D" id="3.40.50.10810">
    <property type="entry name" value="Tandem AAA-ATPase domain"/>
    <property type="match status" value="1"/>
</dbReference>
<dbReference type="VEuPathDB" id="FungiDB:TRICI_004309"/>
<evidence type="ECO:0000256" key="2">
    <source>
        <dbReference type="ARBA" id="ARBA00007025"/>
    </source>
</evidence>
<protein>
    <recommendedName>
        <fullName evidence="17">DNA repair and recombination protein RAD54</fullName>
    </recommendedName>
</protein>
<evidence type="ECO:0000259" key="14">
    <source>
        <dbReference type="PROSITE" id="PS51194"/>
    </source>
</evidence>
<evidence type="ECO:0000256" key="3">
    <source>
        <dbReference type="ARBA" id="ARBA00022553"/>
    </source>
</evidence>
<comment type="similarity">
    <text evidence="2">Belongs to the SNF2/RAD54 helicase family.</text>
</comment>
<dbReference type="GO" id="GO:0004386">
    <property type="term" value="F:helicase activity"/>
    <property type="evidence" value="ECO:0007669"/>
    <property type="project" value="UniProtKB-KW"/>
</dbReference>
<dbReference type="PANTHER" id="PTHR45629">
    <property type="entry name" value="SNF2/RAD54 FAMILY MEMBER"/>
    <property type="match status" value="1"/>
</dbReference>
<dbReference type="InterPro" id="IPR014001">
    <property type="entry name" value="Helicase_ATP-bd"/>
</dbReference>
<evidence type="ECO:0000256" key="5">
    <source>
        <dbReference type="ARBA" id="ARBA00022763"/>
    </source>
</evidence>
<feature type="compositionally biased region" description="Polar residues" evidence="12">
    <location>
        <begin position="56"/>
        <end position="76"/>
    </location>
</feature>